<organism evidence="3">
    <name type="scientific">Eremomyces bilateralis CBS 781.70</name>
    <dbReference type="NCBI Taxonomy" id="1392243"/>
    <lineage>
        <taxon>Eukaryota</taxon>
        <taxon>Fungi</taxon>
        <taxon>Dikarya</taxon>
        <taxon>Ascomycota</taxon>
        <taxon>Pezizomycotina</taxon>
        <taxon>Dothideomycetes</taxon>
        <taxon>Dothideomycetes incertae sedis</taxon>
        <taxon>Eremomycetales</taxon>
        <taxon>Eremomycetaceae</taxon>
        <taxon>Eremomyces</taxon>
    </lineage>
</organism>
<feature type="non-terminal residue" evidence="3">
    <location>
        <position position="1"/>
    </location>
</feature>
<dbReference type="InterPro" id="IPR036869">
    <property type="entry name" value="J_dom_sf"/>
</dbReference>
<evidence type="ECO:0000313" key="3">
    <source>
        <dbReference type="EMBL" id="KAF1811110.1"/>
    </source>
</evidence>
<dbReference type="OrthoDB" id="10250354at2759"/>
<accession>A0A6G1FZL6</accession>
<feature type="compositionally biased region" description="Basic and acidic residues" evidence="1">
    <location>
        <begin position="147"/>
        <end position="157"/>
    </location>
</feature>
<dbReference type="EMBL" id="ML975163">
    <property type="protein sequence ID" value="KAF1811110.1"/>
    <property type="molecule type" value="Genomic_DNA"/>
</dbReference>
<dbReference type="CDD" id="cd06257">
    <property type="entry name" value="DnaJ"/>
    <property type="match status" value="1"/>
</dbReference>
<feature type="region of interest" description="Disordered" evidence="1">
    <location>
        <begin position="1"/>
        <end position="157"/>
    </location>
</feature>
<dbReference type="GeneID" id="54416394"/>
<feature type="compositionally biased region" description="Basic and acidic residues" evidence="1">
    <location>
        <begin position="17"/>
        <end position="62"/>
    </location>
</feature>
<keyword evidence="4" id="KW-1185">Reference proteome</keyword>
<evidence type="ECO:0000259" key="2">
    <source>
        <dbReference type="PROSITE" id="PS50076"/>
    </source>
</evidence>
<dbReference type="RefSeq" id="XP_033532741.1">
    <property type="nucleotide sequence ID" value="XM_033675824.1"/>
</dbReference>
<gene>
    <name evidence="3 5" type="ORF">P152DRAFT_385871</name>
</gene>
<dbReference type="PANTHER" id="PTHR44873:SF1">
    <property type="entry name" value="DNAJ HOMOLOG SUBFAMILY C MEMBER 30, MITOCHONDRIAL"/>
    <property type="match status" value="1"/>
</dbReference>
<reference evidence="3 5" key="1">
    <citation type="submission" date="2020-01" db="EMBL/GenBank/DDBJ databases">
        <authorList>
            <consortium name="DOE Joint Genome Institute"/>
            <person name="Haridas S."/>
            <person name="Albert R."/>
            <person name="Binder M."/>
            <person name="Bloem J."/>
            <person name="Labutti K."/>
            <person name="Salamov A."/>
            <person name="Andreopoulos B."/>
            <person name="Baker S.E."/>
            <person name="Barry K."/>
            <person name="Bills G."/>
            <person name="Bluhm B.H."/>
            <person name="Cannon C."/>
            <person name="Castanera R."/>
            <person name="Culley D.E."/>
            <person name="Daum C."/>
            <person name="Ezra D."/>
            <person name="Gonzalez J.B."/>
            <person name="Henrissat B."/>
            <person name="Kuo A."/>
            <person name="Liang C."/>
            <person name="Lipzen A."/>
            <person name="Lutzoni F."/>
            <person name="Magnuson J."/>
            <person name="Mondo S."/>
            <person name="Nolan M."/>
            <person name="Ohm R."/>
            <person name="Pangilinan J."/>
            <person name="Park H.-J."/>
            <person name="Ramirez L."/>
            <person name="Alfaro M."/>
            <person name="Sun H."/>
            <person name="Tritt A."/>
            <person name="Yoshinaga Y."/>
            <person name="Zwiers L.-H."/>
            <person name="Turgeon B.G."/>
            <person name="Goodwin S.B."/>
            <person name="Spatafora J.W."/>
            <person name="Crous P.W."/>
            <person name="Grigoriev I.V."/>
        </authorList>
    </citation>
    <scope>NUCLEOTIDE SEQUENCE</scope>
    <source>
        <strain evidence="3 5">CBS 781.70</strain>
    </source>
</reference>
<name>A0A6G1FZL6_9PEZI</name>
<protein>
    <submittedName>
        <fullName evidence="3 5">DnaJ-domain-containing protein</fullName>
    </submittedName>
</protein>
<reference evidence="5" key="2">
    <citation type="submission" date="2020-04" db="EMBL/GenBank/DDBJ databases">
        <authorList>
            <consortium name="NCBI Genome Project"/>
        </authorList>
    </citation>
    <scope>NUCLEOTIDE SEQUENCE</scope>
    <source>
        <strain evidence="5">CBS 781.70</strain>
    </source>
</reference>
<dbReference type="PRINTS" id="PR00625">
    <property type="entry name" value="JDOMAIN"/>
</dbReference>
<dbReference type="InterPro" id="IPR001623">
    <property type="entry name" value="DnaJ_domain"/>
</dbReference>
<evidence type="ECO:0000313" key="4">
    <source>
        <dbReference type="Proteomes" id="UP000504638"/>
    </source>
</evidence>
<dbReference type="PROSITE" id="PS50076">
    <property type="entry name" value="DNAJ_2"/>
    <property type="match status" value="1"/>
</dbReference>
<dbReference type="SUPFAM" id="SSF46565">
    <property type="entry name" value="Chaperone J-domain"/>
    <property type="match status" value="1"/>
</dbReference>
<dbReference type="Gene3D" id="1.10.287.110">
    <property type="entry name" value="DnaJ domain"/>
    <property type="match status" value="1"/>
</dbReference>
<feature type="domain" description="J" evidence="2">
    <location>
        <begin position="1"/>
        <end position="60"/>
    </location>
</feature>
<feature type="non-terminal residue" evidence="3">
    <location>
        <position position="178"/>
    </location>
</feature>
<dbReference type="PANTHER" id="PTHR44873">
    <property type="entry name" value="DNAJ HOMOLOG SUBFAMILY C MEMBER 30, MITOCHONDRIAL"/>
    <property type="match status" value="1"/>
</dbReference>
<evidence type="ECO:0000313" key="5">
    <source>
        <dbReference type="RefSeq" id="XP_033532741.1"/>
    </source>
</evidence>
<dbReference type="InterPro" id="IPR053025">
    <property type="entry name" value="Mito_ATP_Synthase-Asso"/>
</dbReference>
<reference evidence="5" key="3">
    <citation type="submission" date="2025-04" db="UniProtKB">
        <authorList>
            <consortium name="RefSeq"/>
        </authorList>
    </citation>
    <scope>IDENTIFICATION</scope>
    <source>
        <strain evidence="5">CBS 781.70</strain>
    </source>
</reference>
<sequence length="178" mass="20258">ATTKDVKRQFYALSKRCHPDTHASRPDASKKDAESRFHRISEAYHILAHDSRRAKYDRDYHRIHGNGAPPTTPHGTHSSHQSRSRGPAGSRPASGLSPRRGVFKGPPPSFYRQYGQEPPREGDPAADADARGTTGRWGGFSPGQADPDWRPDPYIPHWDRTRHLRTQERILERGRERR</sequence>
<dbReference type="Pfam" id="PF00226">
    <property type="entry name" value="DnaJ"/>
    <property type="match status" value="1"/>
</dbReference>
<proteinExistence type="predicted"/>
<dbReference type="AlphaFoldDB" id="A0A6G1FZL6"/>
<dbReference type="Proteomes" id="UP000504638">
    <property type="component" value="Unplaced"/>
</dbReference>
<dbReference type="SMART" id="SM00271">
    <property type="entry name" value="DnaJ"/>
    <property type="match status" value="1"/>
</dbReference>
<evidence type="ECO:0000256" key="1">
    <source>
        <dbReference type="SAM" id="MobiDB-lite"/>
    </source>
</evidence>